<keyword evidence="5" id="KW-0256">Endoplasmic reticulum</keyword>
<gene>
    <name evidence="9" type="primary">MMGT1</name>
    <name evidence="9" type="ORF">BGZ70_008221</name>
</gene>
<proteinExistence type="inferred from homology"/>
<comment type="caution">
    <text evidence="9">The sequence shown here is derived from an EMBL/GenBank/DDBJ whole genome shotgun (WGS) entry which is preliminary data.</text>
</comment>
<dbReference type="GO" id="GO:0005794">
    <property type="term" value="C:Golgi apparatus"/>
    <property type="evidence" value="ECO:0007669"/>
    <property type="project" value="TreeGrafter"/>
</dbReference>
<keyword evidence="10" id="KW-1185">Reference proteome</keyword>
<keyword evidence="4 8" id="KW-0812">Transmembrane</keyword>
<keyword evidence="7 8" id="KW-0472">Membrane</keyword>
<evidence type="ECO:0000256" key="2">
    <source>
        <dbReference type="ARBA" id="ARBA00006109"/>
    </source>
</evidence>
<evidence type="ECO:0000256" key="7">
    <source>
        <dbReference type="ARBA" id="ARBA00023136"/>
    </source>
</evidence>
<keyword evidence="6 8" id="KW-1133">Transmembrane helix</keyword>
<evidence type="ECO:0000313" key="9">
    <source>
        <dbReference type="EMBL" id="KAF9961693.1"/>
    </source>
</evidence>
<evidence type="ECO:0000313" key="10">
    <source>
        <dbReference type="Proteomes" id="UP000738359"/>
    </source>
</evidence>
<dbReference type="InterPro" id="IPR018937">
    <property type="entry name" value="MMgT"/>
</dbReference>
<dbReference type="PANTHER" id="PTHR21181">
    <property type="match status" value="1"/>
</dbReference>
<sequence length="113" mass="12641">MAVQQSPSYIGRVVCFIGFLLLFHSGYSTFEHLSYLKAIDGHESGLPLDIVIELLASVALFGLGIVLVADDFKEILMETEMAKQSIESLDARPSFYSFNHRGRAVFRNVTLRN</sequence>
<feature type="transmembrane region" description="Helical" evidence="8">
    <location>
        <begin position="9"/>
        <end position="30"/>
    </location>
</feature>
<dbReference type="EMBL" id="JAAAHY010000575">
    <property type="protein sequence ID" value="KAF9961693.1"/>
    <property type="molecule type" value="Genomic_DNA"/>
</dbReference>
<protein>
    <submittedName>
        <fullName evidence="9">Membrane magnesium transporter 1</fullName>
    </submittedName>
</protein>
<dbReference type="GO" id="GO:0005769">
    <property type="term" value="C:early endosome"/>
    <property type="evidence" value="ECO:0007669"/>
    <property type="project" value="TreeGrafter"/>
</dbReference>
<dbReference type="GO" id="GO:0022890">
    <property type="term" value="F:inorganic cation transmembrane transporter activity"/>
    <property type="evidence" value="ECO:0007669"/>
    <property type="project" value="TreeGrafter"/>
</dbReference>
<evidence type="ECO:0000256" key="8">
    <source>
        <dbReference type="SAM" id="Phobius"/>
    </source>
</evidence>
<evidence type="ECO:0000256" key="6">
    <source>
        <dbReference type="ARBA" id="ARBA00022989"/>
    </source>
</evidence>
<dbReference type="Proteomes" id="UP000738359">
    <property type="component" value="Unassembled WGS sequence"/>
</dbReference>
<organism evidence="9 10">
    <name type="scientific">Mortierella alpina</name>
    <name type="common">Oleaginous fungus</name>
    <name type="synonym">Mortierella renispora</name>
    <dbReference type="NCBI Taxonomy" id="64518"/>
    <lineage>
        <taxon>Eukaryota</taxon>
        <taxon>Fungi</taxon>
        <taxon>Fungi incertae sedis</taxon>
        <taxon>Mucoromycota</taxon>
        <taxon>Mortierellomycotina</taxon>
        <taxon>Mortierellomycetes</taxon>
        <taxon>Mortierellales</taxon>
        <taxon>Mortierellaceae</taxon>
        <taxon>Mortierella</taxon>
    </lineage>
</organism>
<evidence type="ECO:0000256" key="1">
    <source>
        <dbReference type="ARBA" id="ARBA00004477"/>
    </source>
</evidence>
<dbReference type="AlphaFoldDB" id="A0A9P6M1S7"/>
<reference evidence="9" key="1">
    <citation type="journal article" date="2020" name="Fungal Divers.">
        <title>Resolving the Mortierellaceae phylogeny through synthesis of multi-gene phylogenetics and phylogenomics.</title>
        <authorList>
            <person name="Vandepol N."/>
            <person name="Liber J."/>
            <person name="Desiro A."/>
            <person name="Na H."/>
            <person name="Kennedy M."/>
            <person name="Barry K."/>
            <person name="Grigoriev I.V."/>
            <person name="Miller A.N."/>
            <person name="O'Donnell K."/>
            <person name="Stajich J.E."/>
            <person name="Bonito G."/>
        </authorList>
    </citation>
    <scope>NUCLEOTIDE SEQUENCE</scope>
    <source>
        <strain evidence="9">CK1249</strain>
    </source>
</reference>
<evidence type="ECO:0000256" key="4">
    <source>
        <dbReference type="ARBA" id="ARBA00022692"/>
    </source>
</evidence>
<evidence type="ECO:0000256" key="3">
    <source>
        <dbReference type="ARBA" id="ARBA00011276"/>
    </source>
</evidence>
<comment type="subunit">
    <text evidence="3">Component of the ER membrane protein complex (EMC).</text>
</comment>
<comment type="similarity">
    <text evidence="2">Belongs to the membrane magnesium transporter (TC 1.A.67) family.</text>
</comment>
<accession>A0A9P6M1S7</accession>
<comment type="subcellular location">
    <subcellularLocation>
        <location evidence="1">Endoplasmic reticulum membrane</location>
        <topology evidence="1">Multi-pass membrane protein</topology>
    </subcellularLocation>
</comment>
<feature type="transmembrane region" description="Helical" evidence="8">
    <location>
        <begin position="50"/>
        <end position="69"/>
    </location>
</feature>
<dbReference type="OrthoDB" id="44756at2759"/>
<dbReference type="GO" id="GO:0072546">
    <property type="term" value="C:EMC complex"/>
    <property type="evidence" value="ECO:0007669"/>
    <property type="project" value="TreeGrafter"/>
</dbReference>
<dbReference type="PANTHER" id="PTHR21181:SF7">
    <property type="entry name" value="ER MEMBRANE PROTEIN COMPLEX SUBUNIT 5"/>
    <property type="match status" value="1"/>
</dbReference>
<name>A0A9P6M1S7_MORAP</name>
<dbReference type="GO" id="GO:0005886">
    <property type="term" value="C:plasma membrane"/>
    <property type="evidence" value="ECO:0007669"/>
    <property type="project" value="TreeGrafter"/>
</dbReference>
<dbReference type="Pfam" id="PF10270">
    <property type="entry name" value="MMgT"/>
    <property type="match status" value="1"/>
</dbReference>
<evidence type="ECO:0000256" key="5">
    <source>
        <dbReference type="ARBA" id="ARBA00022824"/>
    </source>
</evidence>